<evidence type="ECO:0000313" key="1">
    <source>
        <dbReference type="EMBL" id="OGD09421.1"/>
    </source>
</evidence>
<dbReference type="EMBL" id="MEXR01000032">
    <property type="protein sequence ID" value="OGD09421.1"/>
    <property type="molecule type" value="Genomic_DNA"/>
</dbReference>
<dbReference type="AlphaFoldDB" id="A0A1F4ZSS1"/>
<name>A0A1F4ZSS1_9BACT</name>
<reference evidence="1 2" key="1">
    <citation type="journal article" date="2016" name="Nat. Commun.">
        <title>Thousands of microbial genomes shed light on interconnected biogeochemical processes in an aquifer system.</title>
        <authorList>
            <person name="Anantharaman K."/>
            <person name="Brown C.T."/>
            <person name="Hug L.A."/>
            <person name="Sharon I."/>
            <person name="Castelle C.J."/>
            <person name="Probst A.J."/>
            <person name="Thomas B.C."/>
            <person name="Singh A."/>
            <person name="Wilkins M.J."/>
            <person name="Karaoz U."/>
            <person name="Brodie E.L."/>
            <person name="Williams K.H."/>
            <person name="Hubbard S.S."/>
            <person name="Banfield J.F."/>
        </authorList>
    </citation>
    <scope>NUCLEOTIDE SEQUENCE [LARGE SCALE GENOMIC DNA]</scope>
</reference>
<gene>
    <name evidence="1" type="ORF">A2397_01900</name>
</gene>
<organism evidence="1 2">
    <name type="scientific">Candidatus Amesbacteria bacterium RIFOXYB1_FULL_44_23</name>
    <dbReference type="NCBI Taxonomy" id="1797263"/>
    <lineage>
        <taxon>Bacteria</taxon>
        <taxon>Candidatus Amesiibacteriota</taxon>
    </lineage>
</organism>
<dbReference type="STRING" id="1797263.A2397_01900"/>
<sequence length="67" mass="7682">MRSEFLAPPSTAEEKAQLELGMALEAELRGDEKSAERHRQNALRIMKKPEFQAEKKETLRFVLGNKP</sequence>
<dbReference type="Proteomes" id="UP000176424">
    <property type="component" value="Unassembled WGS sequence"/>
</dbReference>
<protein>
    <recommendedName>
        <fullName evidence="3">Bacterial transcriptional activator domain-containing protein</fullName>
    </recommendedName>
</protein>
<proteinExistence type="predicted"/>
<accession>A0A1F4ZSS1</accession>
<comment type="caution">
    <text evidence="1">The sequence shown here is derived from an EMBL/GenBank/DDBJ whole genome shotgun (WGS) entry which is preliminary data.</text>
</comment>
<evidence type="ECO:0008006" key="3">
    <source>
        <dbReference type="Google" id="ProtNLM"/>
    </source>
</evidence>
<evidence type="ECO:0000313" key="2">
    <source>
        <dbReference type="Proteomes" id="UP000176424"/>
    </source>
</evidence>